<gene>
    <name evidence="2" type="ORF">HMPREF9195_00540</name>
</gene>
<dbReference type="RefSeq" id="WP_016522521.1">
    <property type="nucleotide sequence ID" value="NZ_KE332517.1"/>
</dbReference>
<comment type="caution">
    <text evidence="2">The sequence shown here is derived from an EMBL/GenBank/DDBJ whole genome shotgun (WGS) entry which is preliminary data.</text>
</comment>
<dbReference type="AlphaFoldDB" id="A0AA87TFS2"/>
<sequence length="197" mass="22095">MNKQMVKKAAAFGIVAVLSVGAVFAKPHQSNSKDWKHHNDAGAKECPMPHNGKGAEFNECQMQPDGKGGEFNRRPMMNDAAAQTGNSVMGKWIARDENKAVKVEFDRDGSMEIEWLQGFTSSTEWEGFWTSTDTEITFTVRSKETETWTNGAKKEIRESMNTVWKLQYTRNDDNTLSLTGSDLPKELANLTLSRQGR</sequence>
<proteinExistence type="predicted"/>
<keyword evidence="1" id="KW-0732">Signal</keyword>
<name>A0AA87TFS2_TREMD</name>
<organism evidence="2 3">
    <name type="scientific">Treponema medium ATCC 700293</name>
    <dbReference type="NCBI Taxonomy" id="1125700"/>
    <lineage>
        <taxon>Bacteria</taxon>
        <taxon>Pseudomonadati</taxon>
        <taxon>Spirochaetota</taxon>
        <taxon>Spirochaetia</taxon>
        <taxon>Spirochaetales</taxon>
        <taxon>Treponemataceae</taxon>
        <taxon>Treponema</taxon>
    </lineage>
</organism>
<reference evidence="2 3" key="1">
    <citation type="submission" date="2013-04" db="EMBL/GenBank/DDBJ databases">
        <title>The Genome Sequence of Treponema medium ATCC 700293.</title>
        <authorList>
            <consortium name="The Broad Institute Genomics Platform"/>
            <person name="Earl A."/>
            <person name="Ward D."/>
            <person name="Feldgarden M."/>
            <person name="Gevers D."/>
            <person name="Leonetti C."/>
            <person name="Blanton J.M."/>
            <person name="Dewhirst F.E."/>
            <person name="Izard J."/>
            <person name="Walker B."/>
            <person name="Young S."/>
            <person name="Zeng Q."/>
            <person name="Gargeya S."/>
            <person name="Fitzgerald M."/>
            <person name="Haas B."/>
            <person name="Abouelleil A."/>
            <person name="Allen A.W."/>
            <person name="Alvarado L."/>
            <person name="Arachchi H.M."/>
            <person name="Berlin A.M."/>
            <person name="Chapman S.B."/>
            <person name="Gainer-Dewar J."/>
            <person name="Goldberg J."/>
            <person name="Griggs A."/>
            <person name="Gujja S."/>
            <person name="Hansen M."/>
            <person name="Howarth C."/>
            <person name="Imamovic A."/>
            <person name="Ireland A."/>
            <person name="Larimer J."/>
            <person name="McCowan C."/>
            <person name="Murphy C."/>
            <person name="Pearson M."/>
            <person name="Poon T.W."/>
            <person name="Priest M."/>
            <person name="Roberts A."/>
            <person name="Saif S."/>
            <person name="Shea T."/>
            <person name="Sisk P."/>
            <person name="Sykes S."/>
            <person name="Wortman J."/>
            <person name="Nusbaum C."/>
            <person name="Birren B."/>
        </authorList>
    </citation>
    <scope>NUCLEOTIDE SEQUENCE [LARGE SCALE GENOMIC DNA]</scope>
    <source>
        <strain evidence="2 3">ATCC 700293</strain>
    </source>
</reference>
<dbReference type="Proteomes" id="UP000014634">
    <property type="component" value="Unassembled WGS sequence"/>
</dbReference>
<evidence type="ECO:0000313" key="2">
    <source>
        <dbReference type="EMBL" id="EPF29826.1"/>
    </source>
</evidence>
<evidence type="ECO:0000256" key="1">
    <source>
        <dbReference type="SAM" id="SignalP"/>
    </source>
</evidence>
<protein>
    <recommendedName>
        <fullName evidence="4">DUF5640 domain-containing protein</fullName>
    </recommendedName>
</protein>
<feature type="signal peptide" evidence="1">
    <location>
        <begin position="1"/>
        <end position="25"/>
    </location>
</feature>
<feature type="chain" id="PRO_5041641970" description="DUF5640 domain-containing protein" evidence="1">
    <location>
        <begin position="26"/>
        <end position="197"/>
    </location>
</feature>
<evidence type="ECO:0000313" key="3">
    <source>
        <dbReference type="Proteomes" id="UP000014634"/>
    </source>
</evidence>
<dbReference type="EMBL" id="ATFE01000003">
    <property type="protein sequence ID" value="EPF29826.1"/>
    <property type="molecule type" value="Genomic_DNA"/>
</dbReference>
<evidence type="ECO:0008006" key="4">
    <source>
        <dbReference type="Google" id="ProtNLM"/>
    </source>
</evidence>
<accession>A0AA87TFS2</accession>